<dbReference type="Gene3D" id="3.30.565.10">
    <property type="entry name" value="Histidine kinase-like ATPase, C-terminal domain"/>
    <property type="match status" value="1"/>
</dbReference>
<dbReference type="Pfam" id="PF00512">
    <property type="entry name" value="HisKA"/>
    <property type="match status" value="1"/>
</dbReference>
<dbReference type="CDD" id="cd00075">
    <property type="entry name" value="HATPase"/>
    <property type="match status" value="1"/>
</dbReference>
<dbReference type="SUPFAM" id="SSF158472">
    <property type="entry name" value="HAMP domain-like"/>
    <property type="match status" value="1"/>
</dbReference>
<gene>
    <name evidence="15" type="ORF">EV189_1643</name>
</gene>
<accession>A0A4Q7NS05</accession>
<dbReference type="Gene3D" id="6.10.340.10">
    <property type="match status" value="1"/>
</dbReference>
<keyword evidence="10 12" id="KW-0472">Membrane</keyword>
<dbReference type="GO" id="GO:0005886">
    <property type="term" value="C:plasma membrane"/>
    <property type="evidence" value="ECO:0007669"/>
    <property type="project" value="UniProtKB-SubCell"/>
</dbReference>
<dbReference type="PRINTS" id="PR00344">
    <property type="entry name" value="BCTRLSENSOR"/>
</dbReference>
<dbReference type="InterPro" id="IPR003594">
    <property type="entry name" value="HATPase_dom"/>
</dbReference>
<reference evidence="15 16" key="1">
    <citation type="submission" date="2019-02" db="EMBL/GenBank/DDBJ databases">
        <title>Genomic Encyclopedia of Type Strains, Phase IV (KMG-IV): sequencing the most valuable type-strain genomes for metagenomic binning, comparative biology and taxonomic classification.</title>
        <authorList>
            <person name="Goeker M."/>
        </authorList>
    </citation>
    <scope>NUCLEOTIDE SEQUENCE [LARGE SCALE GENOMIC DNA]</scope>
    <source>
        <strain evidence="15 16">DSM 45622</strain>
    </source>
</reference>
<dbReference type="InterPro" id="IPR003661">
    <property type="entry name" value="HisK_dim/P_dom"/>
</dbReference>
<evidence type="ECO:0000256" key="12">
    <source>
        <dbReference type="SAM" id="Phobius"/>
    </source>
</evidence>
<dbReference type="GO" id="GO:0000155">
    <property type="term" value="F:phosphorelay sensor kinase activity"/>
    <property type="evidence" value="ECO:0007669"/>
    <property type="project" value="InterPro"/>
</dbReference>
<dbReference type="PANTHER" id="PTHR45436">
    <property type="entry name" value="SENSOR HISTIDINE KINASE YKOH"/>
    <property type="match status" value="1"/>
</dbReference>
<dbReference type="EC" id="2.7.13.3" evidence="3"/>
<evidence type="ECO:0000256" key="9">
    <source>
        <dbReference type="ARBA" id="ARBA00023012"/>
    </source>
</evidence>
<dbReference type="InterPro" id="IPR050428">
    <property type="entry name" value="TCS_sensor_his_kinase"/>
</dbReference>
<feature type="transmembrane region" description="Helical" evidence="12">
    <location>
        <begin position="163"/>
        <end position="181"/>
    </location>
</feature>
<evidence type="ECO:0000313" key="15">
    <source>
        <dbReference type="EMBL" id="RZS89867.1"/>
    </source>
</evidence>
<evidence type="ECO:0000256" key="5">
    <source>
        <dbReference type="ARBA" id="ARBA00022679"/>
    </source>
</evidence>
<evidence type="ECO:0000259" key="13">
    <source>
        <dbReference type="PROSITE" id="PS50109"/>
    </source>
</evidence>
<keyword evidence="8 12" id="KW-1133">Transmembrane helix</keyword>
<dbReference type="RefSeq" id="WP_130492409.1">
    <property type="nucleotide sequence ID" value="NZ_SGXD01000002.1"/>
</dbReference>
<evidence type="ECO:0000256" key="8">
    <source>
        <dbReference type="ARBA" id="ARBA00022989"/>
    </source>
</evidence>
<keyword evidence="4" id="KW-0597">Phosphoprotein</keyword>
<dbReference type="OrthoDB" id="3190394at2"/>
<keyword evidence="7 15" id="KW-0418">Kinase</keyword>
<comment type="subcellular location">
    <subcellularLocation>
        <location evidence="2">Cell membrane</location>
    </subcellularLocation>
</comment>
<dbReference type="Proteomes" id="UP000293638">
    <property type="component" value="Unassembled WGS sequence"/>
</dbReference>
<comment type="catalytic activity">
    <reaction evidence="1">
        <text>ATP + protein L-histidine = ADP + protein N-phospho-L-histidine.</text>
        <dbReference type="EC" id="2.7.13.3"/>
    </reaction>
</comment>
<dbReference type="InterPro" id="IPR003660">
    <property type="entry name" value="HAMP_dom"/>
</dbReference>
<evidence type="ECO:0000256" key="1">
    <source>
        <dbReference type="ARBA" id="ARBA00000085"/>
    </source>
</evidence>
<keyword evidence="6 12" id="KW-0812">Transmembrane</keyword>
<feature type="domain" description="HAMP" evidence="14">
    <location>
        <begin position="183"/>
        <end position="235"/>
    </location>
</feature>
<dbReference type="InterPro" id="IPR004358">
    <property type="entry name" value="Sig_transdc_His_kin-like_C"/>
</dbReference>
<dbReference type="CDD" id="cd00082">
    <property type="entry name" value="HisKA"/>
    <property type="match status" value="1"/>
</dbReference>
<dbReference type="Pfam" id="PF02518">
    <property type="entry name" value="HATPase_c"/>
    <property type="match status" value="1"/>
</dbReference>
<evidence type="ECO:0000256" key="6">
    <source>
        <dbReference type="ARBA" id="ARBA00022692"/>
    </source>
</evidence>
<evidence type="ECO:0000256" key="7">
    <source>
        <dbReference type="ARBA" id="ARBA00022777"/>
    </source>
</evidence>
<evidence type="ECO:0000259" key="14">
    <source>
        <dbReference type="PROSITE" id="PS50885"/>
    </source>
</evidence>
<dbReference type="InterPro" id="IPR036097">
    <property type="entry name" value="HisK_dim/P_sf"/>
</dbReference>
<dbReference type="InterPro" id="IPR005467">
    <property type="entry name" value="His_kinase_dom"/>
</dbReference>
<dbReference type="PANTHER" id="PTHR45436:SF5">
    <property type="entry name" value="SENSOR HISTIDINE KINASE TRCS"/>
    <property type="match status" value="1"/>
</dbReference>
<evidence type="ECO:0000256" key="3">
    <source>
        <dbReference type="ARBA" id="ARBA00012438"/>
    </source>
</evidence>
<dbReference type="InterPro" id="IPR036890">
    <property type="entry name" value="HATPase_C_sf"/>
</dbReference>
<evidence type="ECO:0000313" key="16">
    <source>
        <dbReference type="Proteomes" id="UP000293638"/>
    </source>
</evidence>
<dbReference type="Pfam" id="PF00672">
    <property type="entry name" value="HAMP"/>
    <property type="match status" value="1"/>
</dbReference>
<evidence type="ECO:0000256" key="11">
    <source>
        <dbReference type="SAM" id="MobiDB-lite"/>
    </source>
</evidence>
<comment type="caution">
    <text evidence="15">The sequence shown here is derived from an EMBL/GenBank/DDBJ whole genome shotgun (WGS) entry which is preliminary data.</text>
</comment>
<evidence type="ECO:0000256" key="4">
    <source>
        <dbReference type="ARBA" id="ARBA00022553"/>
    </source>
</evidence>
<name>A0A4Q7NS05_9ACTN</name>
<dbReference type="SMART" id="SM00388">
    <property type="entry name" value="HisKA"/>
    <property type="match status" value="1"/>
</dbReference>
<dbReference type="PROSITE" id="PS50885">
    <property type="entry name" value="HAMP"/>
    <property type="match status" value="1"/>
</dbReference>
<dbReference type="SMART" id="SM00387">
    <property type="entry name" value="HATPase_c"/>
    <property type="match status" value="1"/>
</dbReference>
<dbReference type="SUPFAM" id="SSF47384">
    <property type="entry name" value="Homodimeric domain of signal transducing histidine kinase"/>
    <property type="match status" value="1"/>
</dbReference>
<dbReference type="EMBL" id="SGXD01000002">
    <property type="protein sequence ID" value="RZS89867.1"/>
    <property type="molecule type" value="Genomic_DNA"/>
</dbReference>
<dbReference type="SMART" id="SM00304">
    <property type="entry name" value="HAMP"/>
    <property type="match status" value="1"/>
</dbReference>
<dbReference type="PROSITE" id="PS50109">
    <property type="entry name" value="HIS_KIN"/>
    <property type="match status" value="1"/>
</dbReference>
<organism evidence="15 16">
    <name type="scientific">Motilibacter rhizosphaerae</name>
    <dbReference type="NCBI Taxonomy" id="598652"/>
    <lineage>
        <taxon>Bacteria</taxon>
        <taxon>Bacillati</taxon>
        <taxon>Actinomycetota</taxon>
        <taxon>Actinomycetes</taxon>
        <taxon>Motilibacterales</taxon>
        <taxon>Motilibacteraceae</taxon>
        <taxon>Motilibacter</taxon>
    </lineage>
</organism>
<evidence type="ECO:0000256" key="10">
    <source>
        <dbReference type="ARBA" id="ARBA00023136"/>
    </source>
</evidence>
<feature type="domain" description="Histidine kinase" evidence="13">
    <location>
        <begin position="243"/>
        <end position="460"/>
    </location>
</feature>
<keyword evidence="16" id="KW-1185">Reference proteome</keyword>
<feature type="region of interest" description="Disordered" evidence="11">
    <location>
        <begin position="439"/>
        <end position="464"/>
    </location>
</feature>
<evidence type="ECO:0000256" key="2">
    <source>
        <dbReference type="ARBA" id="ARBA00004236"/>
    </source>
</evidence>
<sequence length="464" mass="47342">MAERRPTGLAARIALLTTGVTVLAVLVSFLVSAELVRGAADTQARRTLGHYADLLAAGTIAPVAERNPLRRGAAPVKPLYAAAQITPMVVRADGSVGGRYAGQLPRTVVGEAAAGRPVDATATFAGRGWFLAARPLADGRGSLVLAQPRSVAQAIASPLRGRLVLALLVGLAVAVSAGLALSRRLARPLTRAAAAAAELAAGSRDVRLPEEGPREVAGVAAALNSLAGALATSEGRQREFLLSVSHELRTPLTAVSGYAEALADGVLPADEVPRVGGTLLGESAHLQRIVDDLLDLARLGAVDFRVELAPVDLGALVLGAQDVWAERCARTGAVLRVELPPVPVVVVADAGRVRQILDGLAENALRVVPPGAPLVLAVRAAPGAGVLEVRDGGPGLTPDDIAVAFERSALHDRYRGVRRVGTGIGLALIAGLVERMGGRQEAGSAPEGGARFTVELPAAGPGSA</sequence>
<dbReference type="SUPFAM" id="SSF55874">
    <property type="entry name" value="ATPase domain of HSP90 chaperone/DNA topoisomerase II/histidine kinase"/>
    <property type="match status" value="1"/>
</dbReference>
<dbReference type="AlphaFoldDB" id="A0A4Q7NS05"/>
<protein>
    <recommendedName>
        <fullName evidence="3">histidine kinase</fullName>
        <ecNumber evidence="3">2.7.13.3</ecNumber>
    </recommendedName>
</protein>
<dbReference type="FunFam" id="1.10.287.130:FF:000001">
    <property type="entry name" value="Two-component sensor histidine kinase"/>
    <property type="match status" value="1"/>
</dbReference>
<keyword evidence="5" id="KW-0808">Transferase</keyword>
<dbReference type="Gene3D" id="1.10.287.130">
    <property type="match status" value="1"/>
</dbReference>
<keyword evidence="9" id="KW-0902">Two-component regulatory system</keyword>
<proteinExistence type="predicted"/>